<accession>A0ABN7VHK0</accession>
<name>A0ABN7VHK0_GIGMA</name>
<keyword evidence="3" id="KW-1185">Reference proteome</keyword>
<dbReference type="EMBL" id="CAJVQB010014216">
    <property type="protein sequence ID" value="CAG8767070.1"/>
    <property type="molecule type" value="Genomic_DNA"/>
</dbReference>
<reference evidence="2 3" key="1">
    <citation type="submission" date="2021-06" db="EMBL/GenBank/DDBJ databases">
        <authorList>
            <person name="Kallberg Y."/>
            <person name="Tangrot J."/>
            <person name="Rosling A."/>
        </authorList>
    </citation>
    <scope>NUCLEOTIDE SEQUENCE [LARGE SCALE GENOMIC DNA]</scope>
    <source>
        <strain evidence="2 3">120-4 pot B 10/14</strain>
    </source>
</reference>
<proteinExistence type="predicted"/>
<dbReference type="Proteomes" id="UP000789901">
    <property type="component" value="Unassembled WGS sequence"/>
</dbReference>
<sequence>MLLYSNNNKTHETEHEQIQKAIAQQLRQTYEQETCKLEPSSESIVQFNKNKHKRVECKRDKHKRSEYKQNECERNNYKSSKHEKNASRIPENATNIPSKRSIAQCARRKQE</sequence>
<evidence type="ECO:0000256" key="1">
    <source>
        <dbReference type="SAM" id="MobiDB-lite"/>
    </source>
</evidence>
<feature type="compositionally biased region" description="Basic residues" evidence="1">
    <location>
        <begin position="56"/>
        <end position="65"/>
    </location>
</feature>
<comment type="caution">
    <text evidence="2">The sequence shown here is derived from an EMBL/GenBank/DDBJ whole genome shotgun (WGS) entry which is preliminary data.</text>
</comment>
<protein>
    <submittedName>
        <fullName evidence="2">14021_t:CDS:1</fullName>
    </submittedName>
</protein>
<feature type="region of interest" description="Disordered" evidence="1">
    <location>
        <begin position="56"/>
        <end position="111"/>
    </location>
</feature>
<feature type="compositionally biased region" description="Basic and acidic residues" evidence="1">
    <location>
        <begin position="66"/>
        <end position="86"/>
    </location>
</feature>
<organism evidence="2 3">
    <name type="scientific">Gigaspora margarita</name>
    <dbReference type="NCBI Taxonomy" id="4874"/>
    <lineage>
        <taxon>Eukaryota</taxon>
        <taxon>Fungi</taxon>
        <taxon>Fungi incertae sedis</taxon>
        <taxon>Mucoromycota</taxon>
        <taxon>Glomeromycotina</taxon>
        <taxon>Glomeromycetes</taxon>
        <taxon>Diversisporales</taxon>
        <taxon>Gigasporaceae</taxon>
        <taxon>Gigaspora</taxon>
    </lineage>
</organism>
<gene>
    <name evidence="2" type="ORF">GMARGA_LOCUS18110</name>
</gene>
<evidence type="ECO:0000313" key="2">
    <source>
        <dbReference type="EMBL" id="CAG8767070.1"/>
    </source>
</evidence>
<evidence type="ECO:0000313" key="3">
    <source>
        <dbReference type="Proteomes" id="UP000789901"/>
    </source>
</evidence>